<dbReference type="Proteomes" id="UP000813461">
    <property type="component" value="Unassembled WGS sequence"/>
</dbReference>
<keyword evidence="4" id="KW-1185">Reference proteome</keyword>
<evidence type="ECO:0000259" key="2">
    <source>
        <dbReference type="Pfam" id="PF01636"/>
    </source>
</evidence>
<evidence type="ECO:0000313" key="4">
    <source>
        <dbReference type="Proteomes" id="UP000813461"/>
    </source>
</evidence>
<dbReference type="AlphaFoldDB" id="A0A8K0QSJ0"/>
<protein>
    <recommendedName>
        <fullName evidence="2">Aminoglycoside phosphotransferase domain-containing protein</fullName>
    </recommendedName>
</protein>
<evidence type="ECO:0000313" key="3">
    <source>
        <dbReference type="EMBL" id="KAH7068513.1"/>
    </source>
</evidence>
<gene>
    <name evidence="3" type="ORF">FB567DRAFT_615273</name>
</gene>
<dbReference type="InterPro" id="IPR051678">
    <property type="entry name" value="AGP_Transferase"/>
</dbReference>
<dbReference type="PANTHER" id="PTHR21310:SF56">
    <property type="entry name" value="AMINOGLYCOSIDE PHOSPHOTRANSFERASE DOMAIN-CONTAINING PROTEIN"/>
    <property type="match status" value="1"/>
</dbReference>
<sequence length="468" mass="52888">MDSNKGTTSSAAVDNTARSTQPSAIEPKEQEIVTVGAMREEHDSEEQCDEDVFSIVSVTSTVEYGQEPFDSFQAKAKQLIIELFPGHTERDMTLERMGGGAFNRIIGVTLSGPQSHRPWYSIENIRRTLSSCVRGRPQHQRKNQKYILRIPRDSAHDLFHQVTTLAYLKDNFAYPVPSVVLFDSTEDNALGKSFMLQKRLAGQPLIELWTSLSQEQRKSAARCIAEVVRDMHKVKHRCAGIISARNTLHDLTTGFLRIEPVPVEPIGAGGDIFSTPLATPQTTRNFLLSLIERQRKHTETIRNPMFDHVWDGFIEITNKLADTGFVPDTDSFHLYHADFQSRNLLFAVTSPTSVRLTGVMDWDSAFFAPKFMSTRAPFFLWSGDDADELDEGGAVIDPTDSGKLELKRVFEDVVGEAFYRDSYRREYVLARRMLYFLVKGIRSGGDLFLCEEILEEWAARNSETAETD</sequence>
<dbReference type="PANTHER" id="PTHR21310">
    <property type="entry name" value="AMINOGLYCOSIDE PHOSPHOTRANSFERASE-RELATED-RELATED"/>
    <property type="match status" value="1"/>
</dbReference>
<feature type="region of interest" description="Disordered" evidence="1">
    <location>
        <begin position="1"/>
        <end position="30"/>
    </location>
</feature>
<proteinExistence type="predicted"/>
<name>A0A8K0QSJ0_9PLEO</name>
<reference evidence="3" key="1">
    <citation type="journal article" date="2021" name="Nat. Commun.">
        <title>Genetic determinants of endophytism in the Arabidopsis root mycobiome.</title>
        <authorList>
            <person name="Mesny F."/>
            <person name="Miyauchi S."/>
            <person name="Thiergart T."/>
            <person name="Pickel B."/>
            <person name="Atanasova L."/>
            <person name="Karlsson M."/>
            <person name="Huettel B."/>
            <person name="Barry K.W."/>
            <person name="Haridas S."/>
            <person name="Chen C."/>
            <person name="Bauer D."/>
            <person name="Andreopoulos W."/>
            <person name="Pangilinan J."/>
            <person name="LaButti K."/>
            <person name="Riley R."/>
            <person name="Lipzen A."/>
            <person name="Clum A."/>
            <person name="Drula E."/>
            <person name="Henrissat B."/>
            <person name="Kohler A."/>
            <person name="Grigoriev I.V."/>
            <person name="Martin F.M."/>
            <person name="Hacquard S."/>
        </authorList>
    </citation>
    <scope>NUCLEOTIDE SEQUENCE</scope>
    <source>
        <strain evidence="3">MPI-SDFR-AT-0120</strain>
    </source>
</reference>
<dbReference type="InterPro" id="IPR002575">
    <property type="entry name" value="Aminoglycoside_PTrfase"/>
</dbReference>
<organism evidence="3 4">
    <name type="scientific">Paraphoma chrysanthemicola</name>
    <dbReference type="NCBI Taxonomy" id="798071"/>
    <lineage>
        <taxon>Eukaryota</taxon>
        <taxon>Fungi</taxon>
        <taxon>Dikarya</taxon>
        <taxon>Ascomycota</taxon>
        <taxon>Pezizomycotina</taxon>
        <taxon>Dothideomycetes</taxon>
        <taxon>Pleosporomycetidae</taxon>
        <taxon>Pleosporales</taxon>
        <taxon>Pleosporineae</taxon>
        <taxon>Phaeosphaeriaceae</taxon>
        <taxon>Paraphoma</taxon>
    </lineage>
</organism>
<feature type="compositionally biased region" description="Polar residues" evidence="1">
    <location>
        <begin position="1"/>
        <end position="23"/>
    </location>
</feature>
<dbReference type="Pfam" id="PF01636">
    <property type="entry name" value="APH"/>
    <property type="match status" value="1"/>
</dbReference>
<dbReference type="SUPFAM" id="SSF56112">
    <property type="entry name" value="Protein kinase-like (PK-like)"/>
    <property type="match status" value="1"/>
</dbReference>
<dbReference type="InterPro" id="IPR011009">
    <property type="entry name" value="Kinase-like_dom_sf"/>
</dbReference>
<dbReference type="Gene3D" id="3.90.1200.10">
    <property type="match status" value="1"/>
</dbReference>
<accession>A0A8K0QSJ0</accession>
<dbReference type="OrthoDB" id="10003767at2759"/>
<dbReference type="EMBL" id="JAGMVJ010000032">
    <property type="protein sequence ID" value="KAH7068513.1"/>
    <property type="molecule type" value="Genomic_DNA"/>
</dbReference>
<comment type="caution">
    <text evidence="3">The sequence shown here is derived from an EMBL/GenBank/DDBJ whole genome shotgun (WGS) entry which is preliminary data.</text>
</comment>
<evidence type="ECO:0000256" key="1">
    <source>
        <dbReference type="SAM" id="MobiDB-lite"/>
    </source>
</evidence>
<feature type="domain" description="Aminoglycoside phosphotransferase" evidence="2">
    <location>
        <begin position="143"/>
        <end position="368"/>
    </location>
</feature>